<comment type="caution">
    <text evidence="1">The sequence shown here is derived from an EMBL/GenBank/DDBJ whole genome shotgun (WGS) entry which is preliminary data.</text>
</comment>
<dbReference type="AlphaFoldDB" id="A0A8J3CD89"/>
<keyword evidence="2" id="KW-1185">Reference proteome</keyword>
<dbReference type="InterPro" id="IPR024411">
    <property type="entry name" value="Tail_terminator_phage"/>
</dbReference>
<organism evidence="1 2">
    <name type="scientific">Longimycelium tulufanense</name>
    <dbReference type="NCBI Taxonomy" id="907463"/>
    <lineage>
        <taxon>Bacteria</taxon>
        <taxon>Bacillati</taxon>
        <taxon>Actinomycetota</taxon>
        <taxon>Actinomycetes</taxon>
        <taxon>Pseudonocardiales</taxon>
        <taxon>Pseudonocardiaceae</taxon>
        <taxon>Longimycelium</taxon>
    </lineage>
</organism>
<sequence length="140" mass="15170">MTLSEEFAYLLAQLGLGEYRVDGSVGGNIYLAALPQSPDVALAVALYGGSESDSKLGYDEPRVQVRVRGTTDPRIGEQRAQDVYDALHGLAERWLAGGTLLLSCIGVQAGPIPMGRDGNGRFEYSVNFRAELRRPTINRV</sequence>
<dbReference type="RefSeq" id="WP_189061285.1">
    <property type="nucleotide sequence ID" value="NZ_BMMK01000038.1"/>
</dbReference>
<dbReference type="Proteomes" id="UP000637578">
    <property type="component" value="Unassembled WGS sequence"/>
</dbReference>
<evidence type="ECO:0000313" key="2">
    <source>
        <dbReference type="Proteomes" id="UP000637578"/>
    </source>
</evidence>
<dbReference type="EMBL" id="BMMK01000038">
    <property type="protein sequence ID" value="GGM76902.1"/>
    <property type="molecule type" value="Genomic_DNA"/>
</dbReference>
<evidence type="ECO:0000313" key="1">
    <source>
        <dbReference type="EMBL" id="GGM76902.1"/>
    </source>
</evidence>
<accession>A0A8J3CD89</accession>
<reference evidence="1" key="1">
    <citation type="journal article" date="2014" name="Int. J. Syst. Evol. Microbiol.">
        <title>Complete genome sequence of Corynebacterium casei LMG S-19264T (=DSM 44701T), isolated from a smear-ripened cheese.</title>
        <authorList>
            <consortium name="US DOE Joint Genome Institute (JGI-PGF)"/>
            <person name="Walter F."/>
            <person name="Albersmeier A."/>
            <person name="Kalinowski J."/>
            <person name="Ruckert C."/>
        </authorList>
    </citation>
    <scope>NUCLEOTIDE SEQUENCE</scope>
    <source>
        <strain evidence="1">CGMCC 4.5737</strain>
    </source>
</reference>
<reference evidence="1" key="2">
    <citation type="submission" date="2020-09" db="EMBL/GenBank/DDBJ databases">
        <authorList>
            <person name="Sun Q."/>
            <person name="Zhou Y."/>
        </authorList>
    </citation>
    <scope>NUCLEOTIDE SEQUENCE</scope>
    <source>
        <strain evidence="1">CGMCC 4.5737</strain>
    </source>
</reference>
<evidence type="ECO:0008006" key="3">
    <source>
        <dbReference type="Google" id="ProtNLM"/>
    </source>
</evidence>
<protein>
    <recommendedName>
        <fullName evidence="3">Tail terminator</fullName>
    </recommendedName>
</protein>
<proteinExistence type="predicted"/>
<gene>
    <name evidence="1" type="ORF">GCM10012275_54490</name>
</gene>
<dbReference type="Pfam" id="PF12691">
    <property type="entry name" value="Phage_tail_terminator_6"/>
    <property type="match status" value="1"/>
</dbReference>
<name>A0A8J3CD89_9PSEU</name>